<keyword evidence="5" id="KW-0106">Calcium</keyword>
<evidence type="ECO:0000313" key="9">
    <source>
        <dbReference type="Proteomes" id="UP000217265"/>
    </source>
</evidence>
<evidence type="ECO:0000256" key="6">
    <source>
        <dbReference type="SAM" id="MobiDB-lite"/>
    </source>
</evidence>
<dbReference type="InterPro" id="IPR029055">
    <property type="entry name" value="Ntn_hydrolases_N"/>
</dbReference>
<organism evidence="8 9">
    <name type="scientific">Nibricoccus aquaticus</name>
    <dbReference type="NCBI Taxonomy" id="2576891"/>
    <lineage>
        <taxon>Bacteria</taxon>
        <taxon>Pseudomonadati</taxon>
        <taxon>Verrucomicrobiota</taxon>
        <taxon>Opitutia</taxon>
        <taxon>Opitutales</taxon>
        <taxon>Opitutaceae</taxon>
        <taxon>Nibricoccus</taxon>
    </lineage>
</organism>
<keyword evidence="5" id="KW-0479">Metal-binding</keyword>
<dbReference type="Gene3D" id="1.10.1400.10">
    <property type="match status" value="1"/>
</dbReference>
<evidence type="ECO:0000256" key="7">
    <source>
        <dbReference type="SAM" id="Phobius"/>
    </source>
</evidence>
<dbReference type="InterPro" id="IPR014395">
    <property type="entry name" value="Pen/GL7ACA/AHL_acylase"/>
</dbReference>
<dbReference type="GO" id="GO:0016811">
    <property type="term" value="F:hydrolase activity, acting on carbon-nitrogen (but not peptide) bonds, in linear amides"/>
    <property type="evidence" value="ECO:0007669"/>
    <property type="project" value="InterPro"/>
</dbReference>
<keyword evidence="9" id="KW-1185">Reference proteome</keyword>
<dbReference type="OrthoDB" id="9759796at2"/>
<dbReference type="SUPFAM" id="SSF56235">
    <property type="entry name" value="N-terminal nucleophile aminohydrolases (Ntn hydrolases)"/>
    <property type="match status" value="1"/>
</dbReference>
<evidence type="ECO:0000256" key="4">
    <source>
        <dbReference type="PIRSR" id="PIRSR001227-1"/>
    </source>
</evidence>
<dbReference type="PANTHER" id="PTHR34218">
    <property type="entry name" value="PEPTIDASE S45 PENICILLIN AMIDASE"/>
    <property type="match status" value="1"/>
</dbReference>
<dbReference type="InterPro" id="IPR002692">
    <property type="entry name" value="S45"/>
</dbReference>
<dbReference type="RefSeq" id="WP_096055548.1">
    <property type="nucleotide sequence ID" value="NZ_CP023344.1"/>
</dbReference>
<evidence type="ECO:0000256" key="1">
    <source>
        <dbReference type="ARBA" id="ARBA00006586"/>
    </source>
</evidence>
<dbReference type="EMBL" id="CP023344">
    <property type="protein sequence ID" value="ATC63916.1"/>
    <property type="molecule type" value="Genomic_DNA"/>
</dbReference>
<dbReference type="PIRSF" id="PIRSF001227">
    <property type="entry name" value="Pen_acylase"/>
    <property type="match status" value="1"/>
</dbReference>
<keyword evidence="7" id="KW-0472">Membrane</keyword>
<evidence type="ECO:0000256" key="3">
    <source>
        <dbReference type="ARBA" id="ARBA00023145"/>
    </source>
</evidence>
<dbReference type="Gene3D" id="3.60.20.10">
    <property type="entry name" value="Glutamine Phosphoribosylpyrophosphate, subunit 1, domain 1"/>
    <property type="match status" value="1"/>
</dbReference>
<sequence length="813" mass="87934">MPAAKRRSFKKILLRILAVALLTIALSSGWFYWQLKKSLPVLDGEIALPASGLTAPVTIERDALGVPTIRAASRLDAARALGFLHAQERFFQMDLSRRKAAGELSELVGEGALPLDKTARIHAFRTVARATLAQLAPAERSLLDAYTAGVNSGLSSLHARPFEYLVLRSEPAPWQPEDSILVAHAMWMDLQDADGAYERTLAALRDTLGTAATNFFSPLIAPDDAALDGSTAALPPTPGPRILDLRPRPEPGSETTFSSASSDSALLTTRYSLLTTPKEGSNSLALSGAHTATGAALLANDMHLSLRVPNTWYRASLDFPSASAATRTRVTGVTLPGTPLVIAGSNGHIAWGFTNSNADTVDTVAISASDLDRTLYLHEGRTREFEKRVETIAVRGGDPVTHTILLSPWGPIIGNNIRGQHLALKWTAHDPAATNFTLGELETATTVDDAVAIAHRSGIPTQNFLVADSTGAIAWTLAGKLPRRIGFDGRLPVTMSFGDRRWDGFVPENQIPVIGEGPLSFDASRLSTANQRLLGGDALALIGDGGYEPPLRASRIQQLLAPLEKATPADLLAIQLDDHAPHLDRWHLLLLRTLADDTRISAKTRDALTPALSPWTSRATTDSTSYRLVHNFRRHVTARALGPIFERTTELYPEFNIYRLRYEPALWRLLDEKPAHLLAPAYATWDDLLAAAATDLATDDDGPATTWGEQNTARIRHPLSRSLPGFLARLLDMPADPLPGDKDLPRVQTPNHGASERFAVSPGHESEGIYHMPGGQSGHPLSPYYRAGHDAWLKGEPTPFLPGPAQHTLTLTP</sequence>
<keyword evidence="7" id="KW-0812">Transmembrane</keyword>
<keyword evidence="2" id="KW-0378">Hydrolase</keyword>
<keyword evidence="3" id="KW-0865">Zymogen</keyword>
<reference evidence="8 9" key="1">
    <citation type="submission" date="2017-09" db="EMBL/GenBank/DDBJ databases">
        <title>Complete genome sequence of Verrucomicrobial strain HZ-65, isolated from freshwater.</title>
        <authorList>
            <person name="Choi A."/>
        </authorList>
    </citation>
    <scope>NUCLEOTIDE SEQUENCE [LARGE SCALE GENOMIC DNA]</scope>
    <source>
        <strain evidence="8 9">HZ-65</strain>
    </source>
</reference>
<accession>A0A290QCF0</accession>
<dbReference type="KEGG" id="vbh:CMV30_08105"/>
<feature type="active site" description="Nucleophile" evidence="4">
    <location>
        <position position="281"/>
    </location>
</feature>
<feature type="binding site" evidence="5">
    <location>
        <position position="198"/>
    </location>
    <ligand>
        <name>Ca(2+)</name>
        <dbReference type="ChEBI" id="CHEBI:29108"/>
    </ligand>
</feature>
<feature type="binding site" evidence="5">
    <location>
        <position position="359"/>
    </location>
    <ligand>
        <name>Ca(2+)</name>
        <dbReference type="ChEBI" id="CHEBI:29108"/>
    </ligand>
</feature>
<dbReference type="Gene3D" id="1.10.439.10">
    <property type="entry name" value="Penicillin Amidohydrolase, domain 1"/>
    <property type="match status" value="1"/>
</dbReference>
<dbReference type="Pfam" id="PF01804">
    <property type="entry name" value="Penicil_amidase"/>
    <property type="match status" value="1"/>
</dbReference>
<dbReference type="InterPro" id="IPR023343">
    <property type="entry name" value="Penicillin_amidase_dom1"/>
</dbReference>
<name>A0A290QCF0_9BACT</name>
<comment type="similarity">
    <text evidence="1">Belongs to the peptidase S45 family.</text>
</comment>
<dbReference type="InterPro" id="IPR043146">
    <property type="entry name" value="Penicillin_amidase_N_B-knob"/>
</dbReference>
<feature type="transmembrane region" description="Helical" evidence="7">
    <location>
        <begin position="12"/>
        <end position="33"/>
    </location>
</feature>
<dbReference type="Proteomes" id="UP000217265">
    <property type="component" value="Chromosome"/>
</dbReference>
<evidence type="ECO:0000256" key="2">
    <source>
        <dbReference type="ARBA" id="ARBA00022801"/>
    </source>
</evidence>
<dbReference type="Gene3D" id="2.30.120.10">
    <property type="match status" value="1"/>
</dbReference>
<dbReference type="GO" id="GO:0017000">
    <property type="term" value="P:antibiotic biosynthetic process"/>
    <property type="evidence" value="ECO:0007669"/>
    <property type="project" value="InterPro"/>
</dbReference>
<proteinExistence type="inferred from homology"/>
<feature type="binding site" evidence="5">
    <location>
        <position position="361"/>
    </location>
    <ligand>
        <name>Ca(2+)</name>
        <dbReference type="ChEBI" id="CHEBI:29108"/>
    </ligand>
</feature>
<dbReference type="InterPro" id="IPR043147">
    <property type="entry name" value="Penicillin_amidase_A-knob"/>
</dbReference>
<protein>
    <submittedName>
        <fullName evidence="8">Penicillin acylase family protein</fullName>
    </submittedName>
</protein>
<evidence type="ECO:0000256" key="5">
    <source>
        <dbReference type="PIRSR" id="PIRSR001227-2"/>
    </source>
</evidence>
<dbReference type="GO" id="GO:0046872">
    <property type="term" value="F:metal ion binding"/>
    <property type="evidence" value="ECO:0007669"/>
    <property type="project" value="UniProtKB-KW"/>
</dbReference>
<gene>
    <name evidence="8" type="ORF">CMV30_08105</name>
</gene>
<keyword evidence="7" id="KW-1133">Transmembrane helix</keyword>
<feature type="region of interest" description="Disordered" evidence="6">
    <location>
        <begin position="227"/>
        <end position="261"/>
    </location>
</feature>
<dbReference type="PANTHER" id="PTHR34218:SF4">
    <property type="entry name" value="ACYL-HOMOSERINE LACTONE ACYLASE QUIP"/>
    <property type="match status" value="1"/>
</dbReference>
<feature type="binding site" evidence="5">
    <location>
        <position position="362"/>
    </location>
    <ligand>
        <name>Ca(2+)</name>
        <dbReference type="ChEBI" id="CHEBI:29108"/>
    </ligand>
</feature>
<dbReference type="CDD" id="cd03747">
    <property type="entry name" value="Ntn_PGA_like"/>
    <property type="match status" value="1"/>
</dbReference>
<dbReference type="AlphaFoldDB" id="A0A290QCF0"/>
<comment type="cofactor">
    <cofactor evidence="5">
        <name>Ca(2+)</name>
        <dbReference type="ChEBI" id="CHEBI:29108"/>
    </cofactor>
    <text evidence="5">Binds 1 Ca(2+) ion per dimer.</text>
</comment>
<evidence type="ECO:0000313" key="8">
    <source>
        <dbReference type="EMBL" id="ATC63916.1"/>
    </source>
</evidence>